<comment type="caution">
    <text evidence="1">The sequence shown here is derived from an EMBL/GenBank/DDBJ whole genome shotgun (WGS) entry which is preliminary data.</text>
</comment>
<dbReference type="RefSeq" id="WP_057820800.1">
    <property type="nucleotide sequence ID" value="NZ_AZEC01000008.1"/>
</dbReference>
<evidence type="ECO:0000313" key="2">
    <source>
        <dbReference type="Proteomes" id="UP000051330"/>
    </source>
</evidence>
<dbReference type="PATRIC" id="fig|1423792.3.peg.3072"/>
<dbReference type="Pfam" id="PF13671">
    <property type="entry name" value="AAA_33"/>
    <property type="match status" value="1"/>
</dbReference>
<accession>A0A0R1MW36</accession>
<dbReference type="Gene3D" id="3.40.50.300">
    <property type="entry name" value="P-loop containing nucleotide triphosphate hydrolases"/>
    <property type="match status" value="1"/>
</dbReference>
<dbReference type="InterPro" id="IPR027417">
    <property type="entry name" value="P-loop_NTPase"/>
</dbReference>
<dbReference type="STRING" id="1423792.FD09_GL002990"/>
<evidence type="ECO:0000313" key="1">
    <source>
        <dbReference type="EMBL" id="KRL12407.1"/>
    </source>
</evidence>
<reference evidence="1 2" key="1">
    <citation type="journal article" date="2015" name="Genome Announc.">
        <title>Expanding the biotechnology potential of lactobacilli through comparative genomics of 213 strains and associated genera.</title>
        <authorList>
            <person name="Sun Z."/>
            <person name="Harris H.M."/>
            <person name="McCann A."/>
            <person name="Guo C."/>
            <person name="Argimon S."/>
            <person name="Zhang W."/>
            <person name="Yang X."/>
            <person name="Jeffery I.B."/>
            <person name="Cooney J.C."/>
            <person name="Kagawa T.F."/>
            <person name="Liu W."/>
            <person name="Song Y."/>
            <person name="Salvetti E."/>
            <person name="Wrobel A."/>
            <person name="Rasinkangas P."/>
            <person name="Parkhill J."/>
            <person name="Rea M.C."/>
            <person name="O'Sullivan O."/>
            <person name="Ritari J."/>
            <person name="Douillard F.P."/>
            <person name="Paul Ross R."/>
            <person name="Yang R."/>
            <person name="Briner A.E."/>
            <person name="Felis G.E."/>
            <person name="de Vos W.M."/>
            <person name="Barrangou R."/>
            <person name="Klaenhammer T.R."/>
            <person name="Caufield P.W."/>
            <person name="Cui Y."/>
            <person name="Zhang H."/>
            <person name="O'Toole P.W."/>
        </authorList>
    </citation>
    <scope>NUCLEOTIDE SEQUENCE [LARGE SCALE GENOMIC DNA]</scope>
    <source>
        <strain evidence="1 2">DSM 12744</strain>
    </source>
</reference>
<keyword evidence="2" id="KW-1185">Reference proteome</keyword>
<dbReference type="EMBL" id="AZEC01000008">
    <property type="protein sequence ID" value="KRL12407.1"/>
    <property type="molecule type" value="Genomic_DNA"/>
</dbReference>
<gene>
    <name evidence="1" type="ORF">FD09_GL002990</name>
</gene>
<dbReference type="NCBIfam" id="NF005253">
    <property type="entry name" value="PRK06762.1-4"/>
    <property type="match status" value="1"/>
</dbReference>
<evidence type="ECO:0008006" key="3">
    <source>
        <dbReference type="Google" id="ProtNLM"/>
    </source>
</evidence>
<dbReference type="NCBIfam" id="NF005255">
    <property type="entry name" value="PRK06762.2-2"/>
    <property type="match status" value="1"/>
</dbReference>
<name>A0A0R1MW36_9LACO</name>
<sequence>MSELIIIRGNSGSGKTTVAQTLHQQLPGSLLIDQDVVRRDMLQAHDHPDNLSIDLMETIARFGLAHEQIVILEGILSKAVYGDMLARLAKDFDRSQAYYYDLTLAETVQRHQTRDKAGSFGPDTLAKWFIPHDVLGWPGEVMIPASWKIADTVHCILQKIKVGDK</sequence>
<proteinExistence type="predicted"/>
<dbReference type="AlphaFoldDB" id="A0A0R1MW36"/>
<protein>
    <recommendedName>
        <fullName evidence="3">UDP-N-acetylglucosamine kinase</fullName>
    </recommendedName>
</protein>
<dbReference type="OrthoDB" id="9781848at2"/>
<dbReference type="Proteomes" id="UP000051330">
    <property type="component" value="Unassembled WGS sequence"/>
</dbReference>
<dbReference type="SUPFAM" id="SSF52540">
    <property type="entry name" value="P-loop containing nucleoside triphosphate hydrolases"/>
    <property type="match status" value="1"/>
</dbReference>
<organism evidence="1 2">
    <name type="scientific">Schleiferilactobacillus perolens DSM 12744</name>
    <dbReference type="NCBI Taxonomy" id="1423792"/>
    <lineage>
        <taxon>Bacteria</taxon>
        <taxon>Bacillati</taxon>
        <taxon>Bacillota</taxon>
        <taxon>Bacilli</taxon>
        <taxon>Lactobacillales</taxon>
        <taxon>Lactobacillaceae</taxon>
        <taxon>Schleiferilactobacillus</taxon>
    </lineage>
</organism>